<dbReference type="Gene3D" id="1.20.120.330">
    <property type="entry name" value="Nucleotidyltransferases domain 2"/>
    <property type="match status" value="1"/>
</dbReference>
<evidence type="ECO:0000259" key="2">
    <source>
        <dbReference type="Pfam" id="PF05168"/>
    </source>
</evidence>
<evidence type="ECO:0000313" key="3">
    <source>
        <dbReference type="EMBL" id="MDV3104212.1"/>
    </source>
</evidence>
<dbReference type="RefSeq" id="WP_315342061.1">
    <property type="nucleotide sequence ID" value="NZ_JAVDZE010000002.1"/>
</dbReference>
<feature type="domain" description="HEPN" evidence="2">
    <location>
        <begin position="18"/>
        <end position="82"/>
    </location>
</feature>
<dbReference type="InterPro" id="IPR007842">
    <property type="entry name" value="HEPN_dom"/>
</dbReference>
<dbReference type="PANTHER" id="PTHR36565:SF1">
    <property type="entry name" value="UPF0332 PROTEIN TM_1000"/>
    <property type="match status" value="1"/>
</dbReference>
<protein>
    <submittedName>
        <fullName evidence="3">HEPN domain-containing protein</fullName>
    </submittedName>
</protein>
<reference evidence="3 4" key="1">
    <citation type="submission" date="2023-08" db="EMBL/GenBank/DDBJ databases">
        <title>Draft genome sequence of Thermococcus waiotapuensis WT1T, a thermophilic sulphur-dependent archaeon from order Thermococcales.</title>
        <authorList>
            <person name="Manners S.H."/>
            <person name="Carere C.R."/>
            <person name="Dhami M.K."/>
            <person name="Dobson R.C.J."/>
            <person name="Stott M.B."/>
        </authorList>
    </citation>
    <scope>NUCLEOTIDE SEQUENCE [LARGE SCALE GENOMIC DNA]</scope>
    <source>
        <strain evidence="3 4">WT1</strain>
    </source>
</reference>
<name>A0AAE4T2M2_9EURY</name>
<dbReference type="InterPro" id="IPR052226">
    <property type="entry name" value="UPF0332_toxin"/>
</dbReference>
<dbReference type="EMBL" id="JAVDZE010000002">
    <property type="protein sequence ID" value="MDV3104212.1"/>
    <property type="molecule type" value="Genomic_DNA"/>
</dbReference>
<dbReference type="PANTHER" id="PTHR36565">
    <property type="entry name" value="UPF0332 PROTEIN TM_1000"/>
    <property type="match status" value="1"/>
</dbReference>
<comment type="caution">
    <text evidence="3">The sequence shown here is derived from an EMBL/GenBank/DDBJ whole genome shotgun (WGS) entry which is preliminary data.</text>
</comment>
<evidence type="ECO:0000256" key="1">
    <source>
        <dbReference type="ARBA" id="ARBA00038248"/>
    </source>
</evidence>
<dbReference type="Proteomes" id="UP001245683">
    <property type="component" value="Unassembled WGS sequence"/>
</dbReference>
<organism evidence="3 4">
    <name type="scientific">Thermococcus waiotapuensis</name>
    <dbReference type="NCBI Taxonomy" id="90909"/>
    <lineage>
        <taxon>Archaea</taxon>
        <taxon>Methanobacteriati</taxon>
        <taxon>Methanobacteriota</taxon>
        <taxon>Thermococci</taxon>
        <taxon>Thermococcales</taxon>
        <taxon>Thermococcaceae</taxon>
        <taxon>Thermococcus</taxon>
    </lineage>
</organism>
<accession>A0AAE4T2M2</accession>
<dbReference type="AlphaFoldDB" id="A0AAE4T2M2"/>
<keyword evidence="4" id="KW-1185">Reference proteome</keyword>
<gene>
    <name evidence="3" type="ORF">RBI02_06635</name>
</gene>
<sequence>MSEEYQRIIQKAERSLHASKHSSAIALFGREFVKNGEVPRRYLTYVNLAFKTRQVADYSFEIQVTEKEAQAGIERAREFLGFTVDYLRKKGLLGG</sequence>
<comment type="similarity">
    <text evidence="1">Belongs to the UPF0332 family.</text>
</comment>
<evidence type="ECO:0000313" key="4">
    <source>
        <dbReference type="Proteomes" id="UP001245683"/>
    </source>
</evidence>
<dbReference type="Pfam" id="PF05168">
    <property type="entry name" value="HEPN"/>
    <property type="match status" value="1"/>
</dbReference>
<proteinExistence type="inferred from homology"/>